<evidence type="ECO:0000256" key="1">
    <source>
        <dbReference type="SAM" id="SignalP"/>
    </source>
</evidence>
<dbReference type="Pfam" id="PF12697">
    <property type="entry name" value="Abhydrolase_6"/>
    <property type="match status" value="1"/>
</dbReference>
<dbReference type="Gene3D" id="3.40.50.1820">
    <property type="entry name" value="alpha/beta hydrolase"/>
    <property type="match status" value="1"/>
</dbReference>
<name>A0A2Z2NTI2_9GAMM</name>
<dbReference type="KEGG" id="gai:IMCC3135_16395"/>
<dbReference type="EMBL" id="CP018632">
    <property type="protein sequence ID" value="ASJ73361.1"/>
    <property type="molecule type" value="Genomic_DNA"/>
</dbReference>
<evidence type="ECO:0000313" key="3">
    <source>
        <dbReference type="EMBL" id="ASJ73361.1"/>
    </source>
</evidence>
<feature type="domain" description="AB hydrolase-1" evidence="2">
    <location>
        <begin position="104"/>
        <end position="338"/>
    </location>
</feature>
<dbReference type="InterPro" id="IPR029058">
    <property type="entry name" value="AB_hydrolase_fold"/>
</dbReference>
<accession>A0A2Z2NTI2</accession>
<dbReference type="GO" id="GO:0047372">
    <property type="term" value="F:monoacylglycerol lipase activity"/>
    <property type="evidence" value="ECO:0007669"/>
    <property type="project" value="UniProtKB-EC"/>
</dbReference>
<dbReference type="AlphaFoldDB" id="A0A2Z2NTI2"/>
<protein>
    <submittedName>
        <fullName evidence="3">Thermostable monoacylglycerol lipase</fullName>
        <ecNumber evidence="3">3.1.1.23</ecNumber>
    </submittedName>
</protein>
<keyword evidence="1" id="KW-0732">Signal</keyword>
<feature type="chain" id="PRO_5016358073" evidence="1">
    <location>
        <begin position="26"/>
        <end position="417"/>
    </location>
</feature>
<proteinExistence type="predicted"/>
<dbReference type="EC" id="3.1.1.23" evidence="3"/>
<dbReference type="SUPFAM" id="SSF53474">
    <property type="entry name" value="alpha/beta-Hydrolases"/>
    <property type="match status" value="1"/>
</dbReference>
<dbReference type="RefSeq" id="WP_088918566.1">
    <property type="nucleotide sequence ID" value="NZ_CP018632.1"/>
</dbReference>
<keyword evidence="4" id="KW-1185">Reference proteome</keyword>
<dbReference type="PROSITE" id="PS51257">
    <property type="entry name" value="PROKAR_LIPOPROTEIN"/>
    <property type="match status" value="1"/>
</dbReference>
<feature type="signal peptide" evidence="1">
    <location>
        <begin position="1"/>
        <end position="25"/>
    </location>
</feature>
<evidence type="ECO:0000259" key="2">
    <source>
        <dbReference type="Pfam" id="PF12697"/>
    </source>
</evidence>
<keyword evidence="3" id="KW-0378">Hydrolase</keyword>
<gene>
    <name evidence="3" type="ORF">IMCC3135_16395</name>
</gene>
<dbReference type="Proteomes" id="UP000250079">
    <property type="component" value="Chromosome"/>
</dbReference>
<evidence type="ECO:0000313" key="4">
    <source>
        <dbReference type="Proteomes" id="UP000250079"/>
    </source>
</evidence>
<reference evidence="3 4" key="1">
    <citation type="submission" date="2016-12" db="EMBL/GenBank/DDBJ databases">
        <authorList>
            <person name="Song W.-J."/>
            <person name="Kurnit D.M."/>
        </authorList>
    </citation>
    <scope>NUCLEOTIDE SEQUENCE [LARGE SCALE GENOMIC DNA]</scope>
    <source>
        <strain evidence="3 4">IMCC3135</strain>
    </source>
</reference>
<dbReference type="OrthoDB" id="8476759at2"/>
<dbReference type="InterPro" id="IPR000073">
    <property type="entry name" value="AB_hydrolase_1"/>
</dbReference>
<organism evidence="3 4">
    <name type="scientific">Granulosicoccus antarcticus IMCC3135</name>
    <dbReference type="NCBI Taxonomy" id="1192854"/>
    <lineage>
        <taxon>Bacteria</taxon>
        <taxon>Pseudomonadati</taxon>
        <taxon>Pseudomonadota</taxon>
        <taxon>Gammaproteobacteria</taxon>
        <taxon>Chromatiales</taxon>
        <taxon>Granulosicoccaceae</taxon>
        <taxon>Granulosicoccus</taxon>
    </lineage>
</organism>
<sequence>MPSCKRRTSLLFAATVSLATLIGCATQKGNLAPAESLEPAGWLDVDTSLLGDHYSDYVADVRQRLESHRLLHDPSQAELEIERAAPREYPAADHCGAKVAGIAILVHGLSDTAFAMRDLAQSLSKQCYIARTALLPGHGTRAGDLLAVTHEDWTNTVRYLTEQAAREHDRVVLVGYSLGAIATMTVALDENSPVDALLAISPAYNISTMSSARFAPWLYWVYPWIDKGNSDDSQRYESMPTRAVAELVGGLKVMNALIEQRKGYDQPWMLIQSRDDSSTVPVDNQAFVLEYASDPRSRVINFYSDQSPEAPQPDVQWIPGTNLEYRVTGLTHLAVHIAPDNPHYGADGDYRGCGATDGRDLGDAKRCSDAEKVWYADWSKLPEVGAEPPTAISTFNPEYAQMETAISAFLSELDNGL</sequence>